<evidence type="ECO:0000256" key="4">
    <source>
        <dbReference type="ARBA" id="ARBA00022665"/>
    </source>
</evidence>
<dbReference type="SUPFAM" id="SSF48508">
    <property type="entry name" value="Nuclear receptor ligand-binding domain"/>
    <property type="match status" value="1"/>
</dbReference>
<accession>A0A673WTW8</accession>
<dbReference type="PROSITE" id="PS00031">
    <property type="entry name" value="NUCLEAR_REC_DBD_1"/>
    <property type="match status" value="1"/>
</dbReference>
<dbReference type="GO" id="GO:0008270">
    <property type="term" value="F:zinc ion binding"/>
    <property type="evidence" value="ECO:0007669"/>
    <property type="project" value="UniProtKB-KW"/>
</dbReference>
<keyword evidence="10 15" id="KW-0238">DNA-binding</keyword>
<dbReference type="GO" id="GO:0001046">
    <property type="term" value="F:core promoter sequence-specific DNA binding"/>
    <property type="evidence" value="ECO:0007669"/>
    <property type="project" value="UniProtKB-ARBA"/>
</dbReference>
<dbReference type="GO" id="GO:0031963">
    <property type="term" value="F:nuclear cortisol receptor activity"/>
    <property type="evidence" value="ECO:0007669"/>
    <property type="project" value="UniProtKB-ARBA"/>
</dbReference>
<keyword evidence="5 15" id="KW-0479">Metal-binding</keyword>
<evidence type="ECO:0000256" key="2">
    <source>
        <dbReference type="ARBA" id="ARBA00013488"/>
    </source>
</evidence>
<reference evidence="18" key="1">
    <citation type="submission" date="2025-08" db="UniProtKB">
        <authorList>
            <consortium name="Ensembl"/>
        </authorList>
    </citation>
    <scope>IDENTIFICATION</scope>
</reference>
<evidence type="ECO:0000259" key="16">
    <source>
        <dbReference type="PROSITE" id="PS51030"/>
    </source>
</evidence>
<dbReference type="PANTHER" id="PTHR48092">
    <property type="entry name" value="KNIRPS-RELATED PROTEIN-RELATED"/>
    <property type="match status" value="1"/>
</dbReference>
<dbReference type="CDD" id="cd07172">
    <property type="entry name" value="NR_DBD_GR_PR"/>
    <property type="match status" value="1"/>
</dbReference>
<evidence type="ECO:0000256" key="13">
    <source>
        <dbReference type="ARBA" id="ARBA00023242"/>
    </source>
</evidence>
<dbReference type="GO" id="GO:0005634">
    <property type="term" value="C:nucleus"/>
    <property type="evidence" value="ECO:0007669"/>
    <property type="project" value="UniProtKB-SubCell"/>
</dbReference>
<dbReference type="AlphaFoldDB" id="A0A673WTW8"/>
<keyword evidence="4" id="KW-0754">Steroid-binding</keyword>
<dbReference type="GO" id="GO:1990239">
    <property type="term" value="F:steroid hormone binding"/>
    <property type="evidence" value="ECO:0007669"/>
    <property type="project" value="UniProtKB-ARBA"/>
</dbReference>
<keyword evidence="7 15" id="KW-0862">Zinc</keyword>
<dbReference type="Pfam" id="PF00104">
    <property type="entry name" value="Hormone_recep"/>
    <property type="match status" value="1"/>
</dbReference>
<keyword evidence="12 15" id="KW-0675">Receptor</keyword>
<evidence type="ECO:0000256" key="12">
    <source>
        <dbReference type="ARBA" id="ARBA00023170"/>
    </source>
</evidence>
<sequence>MENKHTTDRMDTANTLSSDVTDSSKKVSYLIEKYGDVEFGQPRKFSKEPQSQVCVSSSVVRSFGNVATLCAAPSGSSNNSAMFKDCTVRDNVSLINKAYYDRADPVRWTEVCGIDGVKESMLPQPAPTVTRDSLQRTATNMITTRSSTTATGVCRIIKDEKEPSLIMETPCPDFEQTANIPTLATCYDSERKQQPLGFMDDSAGMLSFDVMSSNGQGPQQHLMVYKSEMPRWSIQTSPTHSPFWCQSSGVSEDQYPHHGYSSPDGIHTSALLQRSPTYTGYGGVPPQRLCMICGDEASGCHYGVLTCGSCKVFFKRAVEGHHNYLCAGRNDCIVDKIRRKNCPACRLRKCYQAGMMLGGRKLKRFGALKAGDGLAPALMFQGPLSALGDGQALASLPCMPGLNELQLSPQIISILESIEPEVVYSGYDNSQPDMPHLLLNSLNRLCDRQLLWIVRWSKSLPGFRSLHINDQMTLIQYSWMNLMVFSLGWRSFQNVTSEYLYFAPDLILSQDRMRRSPIYDLCLAMQFIPQEFTSLQVTKEEFLCMKAIMILNTVPLEGLKSQAQFEEMRQNYIRELTKAIHLKERGMVASSQRFYHLTKLMDAMHEIVKKVNLYCLSTYIQADAMKVEFPEMMSEVISSQLPKVLAGMVKTLLFHAK</sequence>
<gene>
    <name evidence="18" type="primary">PGR</name>
    <name evidence="18" type="synonym">pgr</name>
</gene>
<evidence type="ECO:0000313" key="18">
    <source>
        <dbReference type="Ensembl" id="ENSSTUP00000012573.1"/>
    </source>
</evidence>
<dbReference type="GeneTree" id="ENSGT00940000159713"/>
<evidence type="ECO:0000256" key="1">
    <source>
        <dbReference type="ARBA" id="ARBA00004123"/>
    </source>
</evidence>
<name>A0A673WTW8_SALTR</name>
<keyword evidence="8 15" id="KW-0805">Transcription regulation</keyword>
<dbReference type="InterPro" id="IPR013088">
    <property type="entry name" value="Znf_NHR/GATA"/>
</dbReference>
<evidence type="ECO:0000256" key="5">
    <source>
        <dbReference type="ARBA" id="ARBA00022723"/>
    </source>
</evidence>
<dbReference type="InterPro" id="IPR050200">
    <property type="entry name" value="Nuclear_hormone_rcpt_NR3"/>
</dbReference>
<dbReference type="InterPro" id="IPR001628">
    <property type="entry name" value="Znf_hrmn_rcpt"/>
</dbReference>
<evidence type="ECO:0000256" key="10">
    <source>
        <dbReference type="ARBA" id="ARBA00023125"/>
    </source>
</evidence>
<comment type="similarity">
    <text evidence="15">Belongs to the nuclear hormone receptor family.</text>
</comment>
<evidence type="ECO:0000256" key="7">
    <source>
        <dbReference type="ARBA" id="ARBA00022833"/>
    </source>
</evidence>
<keyword evidence="3" id="KW-0597">Phosphoprotein</keyword>
<evidence type="ECO:0000256" key="9">
    <source>
        <dbReference type="ARBA" id="ARBA00023121"/>
    </source>
</evidence>
<evidence type="ECO:0000259" key="17">
    <source>
        <dbReference type="PROSITE" id="PS51843"/>
    </source>
</evidence>
<keyword evidence="13 15" id="KW-0539">Nucleus</keyword>
<dbReference type="InterPro" id="IPR000536">
    <property type="entry name" value="Nucl_hrmn_rcpt_lig-bd"/>
</dbReference>
<dbReference type="GO" id="GO:1990794">
    <property type="term" value="C:basolateral part of cell"/>
    <property type="evidence" value="ECO:0007669"/>
    <property type="project" value="UniProtKB-ARBA"/>
</dbReference>
<evidence type="ECO:0000256" key="15">
    <source>
        <dbReference type="RuleBase" id="RU004334"/>
    </source>
</evidence>
<dbReference type="Gene3D" id="3.30.50.10">
    <property type="entry name" value="Erythroid Transcription Factor GATA-1, subunit A"/>
    <property type="match status" value="1"/>
</dbReference>
<keyword evidence="9" id="KW-0446">Lipid-binding</keyword>
<reference evidence="18" key="2">
    <citation type="submission" date="2025-09" db="UniProtKB">
        <authorList>
            <consortium name="Ensembl"/>
        </authorList>
    </citation>
    <scope>IDENTIFICATION</scope>
</reference>
<evidence type="ECO:0000256" key="3">
    <source>
        <dbReference type="ARBA" id="ARBA00022553"/>
    </source>
</evidence>
<evidence type="ECO:0000256" key="14">
    <source>
        <dbReference type="ARBA" id="ARBA00031166"/>
    </source>
</evidence>
<proteinExistence type="inferred from homology"/>
<keyword evidence="11 15" id="KW-0804">Transcription</keyword>
<protein>
    <recommendedName>
        <fullName evidence="2">Progesterone receptor</fullName>
    </recommendedName>
    <alternativeName>
        <fullName evidence="14">Nuclear receptor subfamily 3 group C member 3</fullName>
    </alternativeName>
</protein>
<dbReference type="SMART" id="SM00430">
    <property type="entry name" value="HOLI"/>
    <property type="match status" value="1"/>
</dbReference>
<keyword evidence="6 15" id="KW-0863">Zinc-finger</keyword>
<dbReference type="SMART" id="SM00399">
    <property type="entry name" value="ZnF_C4"/>
    <property type="match status" value="1"/>
</dbReference>
<dbReference type="Proteomes" id="UP000472277">
    <property type="component" value="Chromosome 26"/>
</dbReference>
<feature type="domain" description="NR LBD" evidence="17">
    <location>
        <begin position="403"/>
        <end position="637"/>
    </location>
</feature>
<dbReference type="InterPro" id="IPR035500">
    <property type="entry name" value="NHR-like_dom_sf"/>
</dbReference>
<dbReference type="Gene3D" id="1.10.565.10">
    <property type="entry name" value="Retinoid X Receptor"/>
    <property type="match status" value="1"/>
</dbReference>
<dbReference type="Pfam" id="PF00105">
    <property type="entry name" value="zf-C4"/>
    <property type="match status" value="1"/>
</dbReference>
<organism evidence="18 19">
    <name type="scientific">Salmo trutta</name>
    <name type="common">Brown trout</name>
    <dbReference type="NCBI Taxonomy" id="8032"/>
    <lineage>
        <taxon>Eukaryota</taxon>
        <taxon>Metazoa</taxon>
        <taxon>Chordata</taxon>
        <taxon>Craniata</taxon>
        <taxon>Vertebrata</taxon>
        <taxon>Euteleostomi</taxon>
        <taxon>Actinopterygii</taxon>
        <taxon>Neopterygii</taxon>
        <taxon>Teleostei</taxon>
        <taxon>Protacanthopterygii</taxon>
        <taxon>Salmoniformes</taxon>
        <taxon>Salmonidae</taxon>
        <taxon>Salmoninae</taxon>
        <taxon>Salmo</taxon>
    </lineage>
</organism>
<feature type="domain" description="Nuclear receptor" evidence="16">
    <location>
        <begin position="287"/>
        <end position="362"/>
    </location>
</feature>
<dbReference type="PRINTS" id="PR00398">
    <property type="entry name" value="STRDHORMONER"/>
</dbReference>
<dbReference type="PROSITE" id="PS51843">
    <property type="entry name" value="NR_LBD"/>
    <property type="match status" value="1"/>
</dbReference>
<evidence type="ECO:0000313" key="19">
    <source>
        <dbReference type="Proteomes" id="UP000472277"/>
    </source>
</evidence>
<keyword evidence="19" id="KW-1185">Reference proteome</keyword>
<dbReference type="Ensembl" id="ENSSTUT00000013309.1">
    <property type="protein sequence ID" value="ENSSTUP00000012573.1"/>
    <property type="gene ID" value="ENSSTUG00000005826.1"/>
</dbReference>
<comment type="subcellular location">
    <subcellularLocation>
        <location evidence="1 15">Nucleus</location>
    </subcellularLocation>
</comment>
<dbReference type="PROSITE" id="PS51030">
    <property type="entry name" value="NUCLEAR_REC_DBD_2"/>
    <property type="match status" value="1"/>
</dbReference>
<dbReference type="GO" id="GO:0010628">
    <property type="term" value="P:positive regulation of gene expression"/>
    <property type="evidence" value="ECO:0007669"/>
    <property type="project" value="UniProtKB-ARBA"/>
</dbReference>
<evidence type="ECO:0000256" key="6">
    <source>
        <dbReference type="ARBA" id="ARBA00022771"/>
    </source>
</evidence>
<dbReference type="InterPro" id="IPR001723">
    <property type="entry name" value="Nuclear_hrmn_rcpt"/>
</dbReference>
<dbReference type="FunFam" id="1.10.565.10:FF:000004">
    <property type="entry name" value="Androgen receptor variant"/>
    <property type="match status" value="1"/>
</dbReference>
<dbReference type="GO" id="GO:0051414">
    <property type="term" value="P:response to cortisol"/>
    <property type="evidence" value="ECO:0007669"/>
    <property type="project" value="UniProtKB-ARBA"/>
</dbReference>
<evidence type="ECO:0000256" key="8">
    <source>
        <dbReference type="ARBA" id="ARBA00023015"/>
    </source>
</evidence>
<dbReference type="SUPFAM" id="SSF57716">
    <property type="entry name" value="Glucocorticoid receptor-like (DNA-binding domain)"/>
    <property type="match status" value="1"/>
</dbReference>
<evidence type="ECO:0000256" key="11">
    <source>
        <dbReference type="ARBA" id="ARBA00023163"/>
    </source>
</evidence>
<dbReference type="FunFam" id="3.30.50.10:FF:000027">
    <property type="entry name" value="Progesterone receptor"/>
    <property type="match status" value="1"/>
</dbReference>
<dbReference type="PRINTS" id="PR00047">
    <property type="entry name" value="STROIDFINGER"/>
</dbReference>